<comment type="function">
    <text evidence="8">Catalyzes the deamination of adenosine to inosine at the wobble position 34 of tRNA(Arg2).</text>
</comment>
<dbReference type="InterPro" id="IPR028883">
    <property type="entry name" value="tRNA_aden_deaminase"/>
</dbReference>
<feature type="binding site" evidence="8">
    <location>
        <position position="52"/>
    </location>
    <ligand>
        <name>Zn(2+)</name>
        <dbReference type="ChEBI" id="CHEBI:29105"/>
        <note>catalytic</note>
    </ligand>
</feature>
<keyword evidence="6 8" id="KW-0862">Zinc</keyword>
<dbReference type="NCBIfam" id="NF008113">
    <property type="entry name" value="PRK10860.1"/>
    <property type="match status" value="1"/>
</dbReference>
<dbReference type="PANTHER" id="PTHR11079:SF202">
    <property type="entry name" value="TRNA-SPECIFIC ADENOSINE DEAMINASE"/>
    <property type="match status" value="1"/>
</dbReference>
<evidence type="ECO:0000313" key="10">
    <source>
        <dbReference type="EMBL" id="SEH08861.1"/>
    </source>
</evidence>
<feature type="binding site" evidence="8">
    <location>
        <position position="82"/>
    </location>
    <ligand>
        <name>Zn(2+)</name>
        <dbReference type="ChEBI" id="CHEBI:29105"/>
        <note>catalytic</note>
    </ligand>
</feature>
<evidence type="ECO:0000256" key="5">
    <source>
        <dbReference type="ARBA" id="ARBA00022801"/>
    </source>
</evidence>
<reference evidence="10 11" key="1">
    <citation type="submission" date="2016-10" db="EMBL/GenBank/DDBJ databases">
        <authorList>
            <person name="de Groot N.N."/>
        </authorList>
    </citation>
    <scope>NUCLEOTIDE SEQUENCE [LARGE SCALE GENOMIC DNA]</scope>
    <source>
        <strain evidence="10">MBHS1</strain>
    </source>
</reference>
<dbReference type="PROSITE" id="PS51747">
    <property type="entry name" value="CYT_DCMP_DEAMINASES_2"/>
    <property type="match status" value="1"/>
</dbReference>
<proteinExistence type="inferred from homology"/>
<keyword evidence="5 8" id="KW-0378">Hydrolase</keyword>
<organism evidence="10 11">
    <name type="scientific">Candidatus Venteria ishoeyi</name>
    <dbReference type="NCBI Taxonomy" id="1899563"/>
    <lineage>
        <taxon>Bacteria</taxon>
        <taxon>Pseudomonadati</taxon>
        <taxon>Pseudomonadota</taxon>
        <taxon>Gammaproteobacteria</taxon>
        <taxon>Thiotrichales</taxon>
        <taxon>Thiotrichaceae</taxon>
        <taxon>Venteria</taxon>
    </lineage>
</organism>
<dbReference type="GO" id="GO:0008270">
    <property type="term" value="F:zinc ion binding"/>
    <property type="evidence" value="ECO:0007669"/>
    <property type="project" value="UniProtKB-UniRule"/>
</dbReference>
<evidence type="ECO:0000256" key="3">
    <source>
        <dbReference type="ARBA" id="ARBA00022694"/>
    </source>
</evidence>
<accession>A0A1H6FHF4</accession>
<evidence type="ECO:0000256" key="4">
    <source>
        <dbReference type="ARBA" id="ARBA00022723"/>
    </source>
</evidence>
<comment type="subunit">
    <text evidence="2 8">Homodimer.</text>
</comment>
<evidence type="ECO:0000256" key="1">
    <source>
        <dbReference type="ARBA" id="ARBA00010669"/>
    </source>
</evidence>
<dbReference type="GO" id="GO:0002100">
    <property type="term" value="P:tRNA wobble adenosine to inosine editing"/>
    <property type="evidence" value="ECO:0007669"/>
    <property type="project" value="UniProtKB-UniRule"/>
</dbReference>
<dbReference type="InterPro" id="IPR016193">
    <property type="entry name" value="Cytidine_deaminase-like"/>
</dbReference>
<evidence type="ECO:0000313" key="11">
    <source>
        <dbReference type="Proteomes" id="UP000236724"/>
    </source>
</evidence>
<keyword evidence="3 8" id="KW-0819">tRNA processing</keyword>
<dbReference type="InterPro" id="IPR016192">
    <property type="entry name" value="APOBEC/CMP_deaminase_Zn-bd"/>
</dbReference>
<dbReference type="SUPFAM" id="SSF53927">
    <property type="entry name" value="Cytidine deaminase-like"/>
    <property type="match status" value="1"/>
</dbReference>
<dbReference type="CDD" id="cd01285">
    <property type="entry name" value="nucleoside_deaminase"/>
    <property type="match status" value="1"/>
</dbReference>
<feature type="binding site" evidence="8">
    <location>
        <position position="85"/>
    </location>
    <ligand>
        <name>Zn(2+)</name>
        <dbReference type="ChEBI" id="CHEBI:29105"/>
        <note>catalytic</note>
    </ligand>
</feature>
<feature type="domain" description="CMP/dCMP-type deaminase" evidence="9">
    <location>
        <begin position="1"/>
        <end position="113"/>
    </location>
</feature>
<dbReference type="InterPro" id="IPR002125">
    <property type="entry name" value="CMP_dCMP_dom"/>
</dbReference>
<evidence type="ECO:0000256" key="7">
    <source>
        <dbReference type="ARBA" id="ARBA00048045"/>
    </source>
</evidence>
<comment type="catalytic activity">
    <reaction evidence="7 8">
        <text>adenosine(34) in tRNA + H2O + H(+) = inosine(34) in tRNA + NH4(+)</text>
        <dbReference type="Rhea" id="RHEA:43168"/>
        <dbReference type="Rhea" id="RHEA-COMP:10373"/>
        <dbReference type="Rhea" id="RHEA-COMP:10374"/>
        <dbReference type="ChEBI" id="CHEBI:15377"/>
        <dbReference type="ChEBI" id="CHEBI:15378"/>
        <dbReference type="ChEBI" id="CHEBI:28938"/>
        <dbReference type="ChEBI" id="CHEBI:74411"/>
        <dbReference type="ChEBI" id="CHEBI:82852"/>
        <dbReference type="EC" id="3.5.4.33"/>
    </reaction>
</comment>
<name>A0A1H6FHF4_9GAMM</name>
<evidence type="ECO:0000259" key="9">
    <source>
        <dbReference type="PROSITE" id="PS51747"/>
    </source>
</evidence>
<dbReference type="FunFam" id="3.40.140.10:FF:000005">
    <property type="entry name" value="tRNA-specific adenosine deaminase"/>
    <property type="match status" value="1"/>
</dbReference>
<dbReference type="PANTHER" id="PTHR11079">
    <property type="entry name" value="CYTOSINE DEAMINASE FAMILY MEMBER"/>
    <property type="match status" value="1"/>
</dbReference>
<sequence length="156" mass="17149">MNDEQWMLQALQLADRAAAMGEVPVGALVVRDDVVLAEGWNQPIHLNDPCAHAEILALRQAGQQAGNYRLPGTTLYVTLEPCIMCVGAMIHARIQRLVFAASDPKTGAAGSVFPLLQDPHHNHQVVVAGGVLAEASRQRLQQFFRQRRAMKKNLNH</sequence>
<evidence type="ECO:0000256" key="6">
    <source>
        <dbReference type="ARBA" id="ARBA00022833"/>
    </source>
</evidence>
<dbReference type="RefSeq" id="WP_103922369.1">
    <property type="nucleotide sequence ID" value="NZ_FMSV02000556.1"/>
</dbReference>
<dbReference type="OrthoDB" id="9802676at2"/>
<dbReference type="AlphaFoldDB" id="A0A1H6FHF4"/>
<comment type="cofactor">
    <cofactor evidence="8">
        <name>Zn(2+)</name>
        <dbReference type="ChEBI" id="CHEBI:29105"/>
    </cofactor>
    <text evidence="8">Binds 1 zinc ion per subunit.</text>
</comment>
<dbReference type="PROSITE" id="PS00903">
    <property type="entry name" value="CYT_DCMP_DEAMINASES_1"/>
    <property type="match status" value="1"/>
</dbReference>
<gene>
    <name evidence="8 10" type="primary">tadA</name>
    <name evidence="10" type="ORF">MBHS_04754</name>
</gene>
<evidence type="ECO:0000256" key="8">
    <source>
        <dbReference type="HAMAP-Rule" id="MF_00972"/>
    </source>
</evidence>
<protein>
    <recommendedName>
        <fullName evidence="8">tRNA-specific adenosine deaminase</fullName>
        <ecNumber evidence="8">3.5.4.33</ecNumber>
    </recommendedName>
</protein>
<dbReference type="GO" id="GO:0052717">
    <property type="term" value="F:tRNA-specific adenosine-34 deaminase activity"/>
    <property type="evidence" value="ECO:0007669"/>
    <property type="project" value="UniProtKB-UniRule"/>
</dbReference>
<dbReference type="EMBL" id="FMSV02000556">
    <property type="protein sequence ID" value="SEH08861.1"/>
    <property type="molecule type" value="Genomic_DNA"/>
</dbReference>
<keyword evidence="11" id="KW-1185">Reference proteome</keyword>
<dbReference type="Pfam" id="PF00383">
    <property type="entry name" value="dCMP_cyt_deam_1"/>
    <property type="match status" value="1"/>
</dbReference>
<evidence type="ECO:0000256" key="2">
    <source>
        <dbReference type="ARBA" id="ARBA00011738"/>
    </source>
</evidence>
<feature type="active site" description="Proton donor" evidence="8">
    <location>
        <position position="54"/>
    </location>
</feature>
<keyword evidence="4 8" id="KW-0479">Metal-binding</keyword>
<comment type="similarity">
    <text evidence="1">Belongs to the cytidine and deoxycytidylate deaminase family. ADAT2 subfamily.</text>
</comment>
<dbReference type="HAMAP" id="MF_00972">
    <property type="entry name" value="tRNA_aden_deaminase"/>
    <property type="match status" value="1"/>
</dbReference>
<dbReference type="Gene3D" id="3.40.140.10">
    <property type="entry name" value="Cytidine Deaminase, domain 2"/>
    <property type="match status" value="1"/>
</dbReference>
<dbReference type="EC" id="3.5.4.33" evidence="8"/>
<dbReference type="Proteomes" id="UP000236724">
    <property type="component" value="Unassembled WGS sequence"/>
</dbReference>